<dbReference type="EnsemblPlants" id="ONIVA01G51250.1">
    <property type="protein sequence ID" value="ONIVA01G51250.1"/>
    <property type="gene ID" value="ONIVA01G51250"/>
</dbReference>
<evidence type="ECO:0000256" key="7">
    <source>
        <dbReference type="ARBA" id="ARBA00023136"/>
    </source>
</evidence>
<dbReference type="PROSITE" id="PS50893">
    <property type="entry name" value="ABC_TRANSPORTER_2"/>
    <property type="match status" value="2"/>
</dbReference>
<feature type="domain" description="ABC transmembrane type-1" evidence="10">
    <location>
        <begin position="884"/>
        <end position="1135"/>
    </location>
</feature>
<dbReference type="GO" id="GO:0015910">
    <property type="term" value="P:long-chain fatty acid import into peroxisome"/>
    <property type="evidence" value="ECO:0007669"/>
    <property type="project" value="TreeGrafter"/>
</dbReference>
<reference evidence="11" key="2">
    <citation type="submission" date="2018-04" db="EMBL/GenBank/DDBJ databases">
        <title>OnivRS2 (Oryza nivara Reference Sequence Version 2).</title>
        <authorList>
            <person name="Zhang J."/>
            <person name="Kudrna D."/>
            <person name="Lee S."/>
            <person name="Talag J."/>
            <person name="Rajasekar S."/>
            <person name="Welchert J."/>
            <person name="Hsing Y.-I."/>
            <person name="Wing R.A."/>
        </authorList>
    </citation>
    <scope>NUCLEOTIDE SEQUENCE [LARGE SCALE GENOMIC DNA]</scope>
</reference>
<dbReference type="PANTHER" id="PTHR11384:SF56">
    <property type="entry name" value="ABC TRANSPORTER D FAMILY MEMBER 1"/>
    <property type="match status" value="1"/>
</dbReference>
<keyword evidence="5" id="KW-0067">ATP-binding</keyword>
<dbReference type="GO" id="GO:0005324">
    <property type="term" value="F:long-chain fatty acid transmembrane transporter activity"/>
    <property type="evidence" value="ECO:0007669"/>
    <property type="project" value="TreeGrafter"/>
</dbReference>
<evidence type="ECO:0008006" key="13">
    <source>
        <dbReference type="Google" id="ProtNLM"/>
    </source>
</evidence>
<dbReference type="Gramene" id="ONIVA01G51250.1">
    <property type="protein sequence ID" value="ONIVA01G51250.1"/>
    <property type="gene ID" value="ONIVA01G51250"/>
</dbReference>
<dbReference type="GO" id="GO:0005524">
    <property type="term" value="F:ATP binding"/>
    <property type="evidence" value="ECO:0007669"/>
    <property type="project" value="UniProtKB-KW"/>
</dbReference>
<keyword evidence="3" id="KW-0812">Transmembrane</keyword>
<accession>A0A0E0FZB7</accession>
<dbReference type="HOGENOM" id="CLU_007587_4_0_1"/>
<evidence type="ECO:0000256" key="4">
    <source>
        <dbReference type="ARBA" id="ARBA00022741"/>
    </source>
</evidence>
<dbReference type="OMA" id="MEIEHTE"/>
<dbReference type="GO" id="GO:0016887">
    <property type="term" value="F:ATP hydrolysis activity"/>
    <property type="evidence" value="ECO:0007669"/>
    <property type="project" value="InterPro"/>
</dbReference>
<comment type="similarity">
    <text evidence="1">Belongs to the ABC transporter superfamily. ABCD family. Peroxisomal fatty acyl CoA transporter (TC 3.A.1.203) subfamily.</text>
</comment>
<evidence type="ECO:0000256" key="1">
    <source>
        <dbReference type="ARBA" id="ARBA00008575"/>
    </source>
</evidence>
<dbReference type="GO" id="GO:0006635">
    <property type="term" value="P:fatty acid beta-oxidation"/>
    <property type="evidence" value="ECO:0007669"/>
    <property type="project" value="TreeGrafter"/>
</dbReference>
<dbReference type="PANTHER" id="PTHR11384">
    <property type="entry name" value="ATP-BINDING CASSETTE, SUB-FAMILY D MEMBER"/>
    <property type="match status" value="1"/>
</dbReference>
<keyword evidence="2" id="KW-0813">Transport</keyword>
<sequence>MTFLLAQSSPGTASYLDEAQPPTRPALRGGGGETWMWRFESGTMEIANSSERIQRTAPSPTECIPIFERAAEMVILTATLNWLLAVREYFSSVSQWNSGLHNNAISSVIATDRARTQPFVFEKEVDHLVLISCSLFFTNIHRRTLAVVSGALLAGGTLAYAHSARRQKRQEEYSHSDASTQTTSNQSICQNGVDGKLVKTRKKKNGLKSLQFLAAILLKKIGPNGTNHLLGLMITAVLRTAVGHRLAKVQGYLFRAAFLRRVPTFTRLIIENLLLCFLQSTIYQTSKYLTGSLGLHFKKILTDLVHADYFENMVYYKLSHVDHRISNPEQRIASDIPKFCSELSGLVQDDLTAVADGLIYIWRLCSYASPKYVLWILAYVLGAGGAIRKFSPAFGKLKSMEQQLEGEYRQVHSRLRTHAESVAFYGGENREASHIMQRFQALVKHLNVVLHENWWFGMIQDFLLKYLGATVGVILIVEPFFAGNLKPESSTLGRAEMLSNLRYHTSVIISLFQSLGTLSISSRRLNLLSGYADRIRELLDVSRELSGVRDRSMNKKSSVDNYISEANYIEFSGVKVVTPSGNVLVDDLTLRVESGSNLLITGPNGSGKSSLFRVLGGLWPLVSGHIVKPGVGSNLNKEIFYVPQRPYTAVGTLRDQLIYPLTADQETEPLSYGGMVDLLKNVDLEYLLERYPLDKEVNWGDELSLGEQQRLGMARLFYHRPKFAILDECTSAVTTDMEERFCKRVRAMGTSCITISHRPALVAFHDIVLSLDGEGGWTVQENRNGSFISAEPEFDALSSSETERKSDALAVQRAFIANTKGNALMGPKDLSYSTQLIATSPNMEIEHTERSNLVPQLQCSPRPLPLRAAAMSKILVPKLFDKQGGQLLAVALLVFSRTWISDRIASLNGWLLSSCTGDRSDGTSVKYVLEQDKAAFLRLIGISVLQSAANSIVSPSLRNLTSKIALGWRIRMTNHLLQYYLKRNAFYKVFNMSGIDIDADQRITHDVEKLTNDLAGLVTGMVKPLVDILWFTWRMKILSGRRGVAILYAYMLLGLGFLRAVSPDFGDLANQEQELEGTFRFMHSRLRTHAESIAFFGGGSREKAMVEAKFTTMLNHSRTLLRKRWLYGIFDDFVTKQLPHNVTWGLSLLYALEHKGDRALTSTQGELAHALRFLASVVSQSFIAFGDILELHKKFLELSGGINRVFELEELLQTSQSNAAMPSNPIIAASEEIISFHDVDIVTPSQKLLATQLSCDVSQGKSLLVTGPNGSGKSSIFRVLRGLWPIASGRLTMPSDGIFHVPQRPYTSLGTLRDQIIYPLSHEEAELKVLSLYKSGDKAITSGSLDDHLKTILENVRLVYLLEREGWDATPNWEDILSLGEQQRLGMARLFFHRPKFGILDECTNATSVDVEEHLYKIATSMGITVITSSQRPALIPFHSLELKLIDGEGKWELCTINQ</sequence>
<dbReference type="Pfam" id="PF00005">
    <property type="entry name" value="ABC_tran"/>
    <property type="match status" value="2"/>
</dbReference>
<dbReference type="Gene3D" id="1.20.1560.10">
    <property type="entry name" value="ABC transporter type 1, transmembrane domain"/>
    <property type="match status" value="1"/>
</dbReference>
<feature type="domain" description="ABC transporter" evidence="9">
    <location>
        <begin position="1234"/>
        <end position="1457"/>
    </location>
</feature>
<evidence type="ECO:0000256" key="2">
    <source>
        <dbReference type="ARBA" id="ARBA00022448"/>
    </source>
</evidence>
<dbReference type="CDD" id="cd03223">
    <property type="entry name" value="ABCD_peroxisomal_ALDP"/>
    <property type="match status" value="2"/>
</dbReference>
<dbReference type="InterPro" id="IPR017871">
    <property type="entry name" value="ABC_transporter-like_CS"/>
</dbReference>
<keyword evidence="12" id="KW-1185">Reference proteome</keyword>
<organism evidence="11">
    <name type="scientific">Oryza nivara</name>
    <name type="common">Indian wild rice</name>
    <name type="synonym">Oryza sativa f. spontanea</name>
    <dbReference type="NCBI Taxonomy" id="4536"/>
    <lineage>
        <taxon>Eukaryota</taxon>
        <taxon>Viridiplantae</taxon>
        <taxon>Streptophyta</taxon>
        <taxon>Embryophyta</taxon>
        <taxon>Tracheophyta</taxon>
        <taxon>Spermatophyta</taxon>
        <taxon>Magnoliopsida</taxon>
        <taxon>Liliopsida</taxon>
        <taxon>Poales</taxon>
        <taxon>Poaceae</taxon>
        <taxon>BOP clade</taxon>
        <taxon>Oryzoideae</taxon>
        <taxon>Oryzeae</taxon>
        <taxon>Oryzinae</taxon>
        <taxon>Oryza</taxon>
    </lineage>
</organism>
<dbReference type="GO" id="GO:0007031">
    <property type="term" value="P:peroxisome organization"/>
    <property type="evidence" value="ECO:0007669"/>
    <property type="project" value="TreeGrafter"/>
</dbReference>
<dbReference type="PROSITE" id="PS50929">
    <property type="entry name" value="ABC_TM1F"/>
    <property type="match status" value="2"/>
</dbReference>
<dbReference type="GO" id="GO:0042760">
    <property type="term" value="P:very long-chain fatty acid catabolic process"/>
    <property type="evidence" value="ECO:0007669"/>
    <property type="project" value="TreeGrafter"/>
</dbReference>
<dbReference type="InterPro" id="IPR003439">
    <property type="entry name" value="ABC_transporter-like_ATP-bd"/>
</dbReference>
<keyword evidence="4" id="KW-0547">Nucleotide-binding</keyword>
<dbReference type="GO" id="GO:0140359">
    <property type="term" value="F:ABC-type transporter activity"/>
    <property type="evidence" value="ECO:0007669"/>
    <property type="project" value="InterPro"/>
</dbReference>
<dbReference type="SMART" id="SM00382">
    <property type="entry name" value="AAA"/>
    <property type="match status" value="2"/>
</dbReference>
<dbReference type="InterPro" id="IPR003593">
    <property type="entry name" value="AAA+_ATPase"/>
</dbReference>
<name>A0A0E0FZB7_ORYNI</name>
<evidence type="ECO:0000313" key="11">
    <source>
        <dbReference type="EnsemblPlants" id="ONIVA01G51250.1"/>
    </source>
</evidence>
<proteinExistence type="inferred from homology"/>
<feature type="compositionally biased region" description="Polar residues" evidence="8">
    <location>
        <begin position="1"/>
        <end position="12"/>
    </location>
</feature>
<evidence type="ECO:0000259" key="9">
    <source>
        <dbReference type="PROSITE" id="PS50893"/>
    </source>
</evidence>
<evidence type="ECO:0000256" key="5">
    <source>
        <dbReference type="ARBA" id="ARBA00022840"/>
    </source>
</evidence>
<dbReference type="GO" id="GO:0005778">
    <property type="term" value="C:peroxisomal membrane"/>
    <property type="evidence" value="ECO:0007669"/>
    <property type="project" value="TreeGrafter"/>
</dbReference>
<dbReference type="Pfam" id="PF06472">
    <property type="entry name" value="ABC_membrane_2"/>
    <property type="match status" value="2"/>
</dbReference>
<dbReference type="STRING" id="4536.A0A0E0FZB7"/>
<dbReference type="InterPro" id="IPR036640">
    <property type="entry name" value="ABC1_TM_sf"/>
</dbReference>
<reference evidence="11" key="1">
    <citation type="submission" date="2015-04" db="UniProtKB">
        <authorList>
            <consortium name="EnsemblPlants"/>
        </authorList>
    </citation>
    <scope>IDENTIFICATION</scope>
    <source>
        <strain evidence="11">SL10</strain>
    </source>
</reference>
<feature type="region of interest" description="Disordered" evidence="8">
    <location>
        <begin position="1"/>
        <end position="32"/>
    </location>
</feature>
<dbReference type="InterPro" id="IPR027417">
    <property type="entry name" value="P-loop_NTPase"/>
</dbReference>
<protein>
    <recommendedName>
        <fullName evidence="13">ABC transporter domain-containing protein</fullName>
    </recommendedName>
</protein>
<dbReference type="InterPro" id="IPR011527">
    <property type="entry name" value="ABC1_TM_dom"/>
</dbReference>
<evidence type="ECO:0000313" key="12">
    <source>
        <dbReference type="Proteomes" id="UP000006591"/>
    </source>
</evidence>
<keyword evidence="6" id="KW-1133">Transmembrane helix</keyword>
<dbReference type="Proteomes" id="UP000006591">
    <property type="component" value="Chromosome 1"/>
</dbReference>
<dbReference type="eggNOG" id="KOG0060">
    <property type="taxonomic scope" value="Eukaryota"/>
</dbReference>
<evidence type="ECO:0000256" key="8">
    <source>
        <dbReference type="SAM" id="MobiDB-lite"/>
    </source>
</evidence>
<evidence type="ECO:0000256" key="6">
    <source>
        <dbReference type="ARBA" id="ARBA00022989"/>
    </source>
</evidence>
<dbReference type="eggNOG" id="KOG0064">
    <property type="taxonomic scope" value="Eukaryota"/>
</dbReference>
<dbReference type="Gene3D" id="3.40.50.300">
    <property type="entry name" value="P-loop containing nucleotide triphosphate hydrolases"/>
    <property type="match status" value="2"/>
</dbReference>
<feature type="domain" description="ABC transporter" evidence="9">
    <location>
        <begin position="569"/>
        <end position="800"/>
    </location>
</feature>
<dbReference type="PROSITE" id="PS00211">
    <property type="entry name" value="ABC_TRANSPORTER_1"/>
    <property type="match status" value="2"/>
</dbReference>
<dbReference type="InterPro" id="IPR050835">
    <property type="entry name" value="ABC_transporter_sub-D"/>
</dbReference>
<evidence type="ECO:0000256" key="3">
    <source>
        <dbReference type="ARBA" id="ARBA00022692"/>
    </source>
</evidence>
<dbReference type="SUPFAM" id="SSF90123">
    <property type="entry name" value="ABC transporter transmembrane region"/>
    <property type="match status" value="2"/>
</dbReference>
<feature type="domain" description="ABC transmembrane type-1" evidence="10">
    <location>
        <begin position="305"/>
        <end position="463"/>
    </location>
</feature>
<evidence type="ECO:0000259" key="10">
    <source>
        <dbReference type="PROSITE" id="PS50929"/>
    </source>
</evidence>
<keyword evidence="7" id="KW-0472">Membrane</keyword>
<dbReference type="SUPFAM" id="SSF52540">
    <property type="entry name" value="P-loop containing nucleoside triphosphate hydrolases"/>
    <property type="match status" value="2"/>
</dbReference>